<evidence type="ECO:0000259" key="9">
    <source>
        <dbReference type="PROSITE" id="PS50109"/>
    </source>
</evidence>
<feature type="compositionally biased region" description="Pro residues" evidence="7">
    <location>
        <begin position="915"/>
        <end position="946"/>
    </location>
</feature>
<keyword evidence="11" id="KW-1185">Reference proteome</keyword>
<dbReference type="EC" id="2.7.13.3" evidence="2"/>
<evidence type="ECO:0000256" key="3">
    <source>
        <dbReference type="ARBA" id="ARBA00022553"/>
    </source>
</evidence>
<evidence type="ECO:0000256" key="1">
    <source>
        <dbReference type="ARBA" id="ARBA00000085"/>
    </source>
</evidence>
<dbReference type="Gene3D" id="3.30.565.10">
    <property type="entry name" value="Histidine kinase-like ATPase, C-terminal domain"/>
    <property type="match status" value="1"/>
</dbReference>
<evidence type="ECO:0000256" key="8">
    <source>
        <dbReference type="SAM" id="Phobius"/>
    </source>
</evidence>
<dbReference type="Proteomes" id="UP000199408">
    <property type="component" value="Unassembled WGS sequence"/>
</dbReference>
<feature type="transmembrane region" description="Helical" evidence="8">
    <location>
        <begin position="35"/>
        <end position="55"/>
    </location>
</feature>
<keyword evidence="6" id="KW-0902">Two-component regulatory system</keyword>
<feature type="region of interest" description="Disordered" evidence="7">
    <location>
        <begin position="880"/>
        <end position="1045"/>
    </location>
</feature>
<reference evidence="11" key="1">
    <citation type="submission" date="2016-06" db="EMBL/GenBank/DDBJ databases">
        <authorList>
            <person name="Varghese N."/>
        </authorList>
    </citation>
    <scope>NUCLEOTIDE SEQUENCE [LARGE SCALE GENOMIC DNA]</scope>
    <source>
        <strain evidence="11">DSM 43171</strain>
    </source>
</reference>
<proteinExistence type="predicted"/>
<evidence type="ECO:0000256" key="2">
    <source>
        <dbReference type="ARBA" id="ARBA00012438"/>
    </source>
</evidence>
<dbReference type="OrthoDB" id="4349881at2"/>
<dbReference type="Pfam" id="PF08376">
    <property type="entry name" value="NIT"/>
    <property type="match status" value="1"/>
</dbReference>
<feature type="domain" description="Histidine kinase" evidence="9">
    <location>
        <begin position="548"/>
        <end position="653"/>
    </location>
</feature>
<dbReference type="Pfam" id="PF02518">
    <property type="entry name" value="HATPase_c"/>
    <property type="match status" value="1"/>
</dbReference>
<sequence>MSTGPTTLPEIGDTADRDRGRRLPRLRDARIRSKLALILVVPVAAVIALATIRLVSTVEGAVDATRLRSLTALSTDVSALTQDLHKERMAAALYLANSQQRADDYNLRVRATDQRITEYRAERNGIGEVPASVRERLKVIDDHLETLNSTRQKVLDRRQMPVAEATLRYGIVLTDLVSYGDTLAQLPGQEGLADARRAVAAFSRAKAAVAEEEAVAFTALSGGRVDEEQFSAFITTLTSQQEALVSFSLAAAPDQRDLVEGAVSGDAVGLADRVAADINRSVGQQPLVTAGDAVASIGAVNDLMRWTEVELQDRLLRQAEDARNNVIRQAVVESVLVLLTLIIAVSLAVVLARSLNHSLRRLREGALSVANHDLPDAVKRLQNMGSVGDGGVEEIVRQVRDPIRLTNRDEVGQVALAFNVVHREAVRVAAEQAALRTSVSAMFLNLARRSQTLVDRMIGELDAIERGEEDPKRLAQLFELDHLATRMRRNDENLLVLAGADSAVPRRDDALLVDVLRAAQSEVELYNRIEFGTVDTDVSVAAHAVNDVVRLVAELLDNATRFSPPTTTVVADGRRIRDYVLIQVEDRGLGLTDEQLDSLNRRLAAPPSVDVAAFRLMGLAVVSRLASRYGIRVELRRNVEGGTVAQVTLPNSAVVLPANRGRDASLPRQRQPLAVEQTPAATAGPGEPAVGGRTGAATMTDSWRTTPPAPAPWRPPVDARDTAPAVGLGTPVSAAPTSAVPASAPPAEPSYGFSVGTPTVANPVLDPLPKRAPAAEPAPALPLGPVAGAPAEPLAPPAQFTAPAAPYAAAPAAPALPFAGAPTPTAPAVPYTPPAAAPAAPAVARPERPADSPIFREMEAVWFRSHGDDATAIFTRPNFDAAPPAARQDDAAPPRPKLPTRVPSAPTAAGTPSVAPAPAPAAEPSAAAPPPSYAPPSVPTAPPAPSAPSSGGAADAWRTAADDGWTRATKAAEPSAGGTTRSGLPKRVPQAQLVPGGIEPKSGRDRSRRTPDEVRGLLSAYHRGVQRGRSAGTDQNSTSTKETRR</sequence>
<feature type="region of interest" description="Disordered" evidence="7">
    <location>
        <begin position="675"/>
        <end position="728"/>
    </location>
</feature>
<dbReference type="SMART" id="SM00387">
    <property type="entry name" value="HATPase_c"/>
    <property type="match status" value="1"/>
</dbReference>
<accession>A0A1C5GLI7</accession>
<evidence type="ECO:0000256" key="6">
    <source>
        <dbReference type="ARBA" id="ARBA00023012"/>
    </source>
</evidence>
<feature type="compositionally biased region" description="Low complexity" evidence="7">
    <location>
        <begin position="902"/>
        <end position="914"/>
    </location>
</feature>
<evidence type="ECO:0000313" key="10">
    <source>
        <dbReference type="EMBL" id="SCG34660.1"/>
    </source>
</evidence>
<gene>
    <name evidence="10" type="ORF">GA0070560_101323</name>
</gene>
<protein>
    <recommendedName>
        <fullName evidence="2">histidine kinase</fullName>
        <ecNumber evidence="2">2.7.13.3</ecNumber>
    </recommendedName>
</protein>
<dbReference type="InterPro" id="IPR036890">
    <property type="entry name" value="HATPase_C_sf"/>
</dbReference>
<keyword evidence="8" id="KW-0812">Transmembrane</keyword>
<dbReference type="InterPro" id="IPR005467">
    <property type="entry name" value="His_kinase_dom"/>
</dbReference>
<keyword evidence="3" id="KW-0597">Phosphoprotein</keyword>
<dbReference type="EMBL" id="FMDN01000001">
    <property type="protein sequence ID" value="SCG34660.1"/>
    <property type="molecule type" value="Genomic_DNA"/>
</dbReference>
<dbReference type="SUPFAM" id="SSF55874">
    <property type="entry name" value="ATPase domain of HSP90 chaperone/DNA topoisomerase II/histidine kinase"/>
    <property type="match status" value="1"/>
</dbReference>
<dbReference type="AlphaFoldDB" id="A0A1C5GLI7"/>
<keyword evidence="4" id="KW-0808">Transferase</keyword>
<evidence type="ECO:0000256" key="5">
    <source>
        <dbReference type="ARBA" id="ARBA00022777"/>
    </source>
</evidence>
<feature type="compositionally biased region" description="Polar residues" evidence="7">
    <location>
        <begin position="1032"/>
        <end position="1045"/>
    </location>
</feature>
<dbReference type="RefSeq" id="WP_091290286.1">
    <property type="nucleotide sequence ID" value="NZ_FMDN01000001.1"/>
</dbReference>
<dbReference type="PROSITE" id="PS50109">
    <property type="entry name" value="HIS_KIN"/>
    <property type="match status" value="1"/>
</dbReference>
<feature type="compositionally biased region" description="Low complexity" evidence="7">
    <location>
        <begin position="679"/>
        <end position="691"/>
    </location>
</feature>
<keyword evidence="8" id="KW-0472">Membrane</keyword>
<dbReference type="PANTHER" id="PTHR44936">
    <property type="entry name" value="SENSOR PROTEIN CREC"/>
    <property type="match status" value="1"/>
</dbReference>
<organism evidence="10 11">
    <name type="scientific">Micromonospora halophytica</name>
    <dbReference type="NCBI Taxonomy" id="47864"/>
    <lineage>
        <taxon>Bacteria</taxon>
        <taxon>Bacillati</taxon>
        <taxon>Actinomycetota</taxon>
        <taxon>Actinomycetes</taxon>
        <taxon>Micromonosporales</taxon>
        <taxon>Micromonosporaceae</taxon>
        <taxon>Micromonospora</taxon>
    </lineage>
</organism>
<dbReference type="InterPro" id="IPR003594">
    <property type="entry name" value="HATPase_dom"/>
</dbReference>
<dbReference type="PANTHER" id="PTHR44936:SF9">
    <property type="entry name" value="SENSOR PROTEIN CREC"/>
    <property type="match status" value="1"/>
</dbReference>
<comment type="catalytic activity">
    <reaction evidence="1">
        <text>ATP + protein L-histidine = ADP + protein N-phospho-L-histidine.</text>
        <dbReference type="EC" id="2.7.13.3"/>
    </reaction>
</comment>
<feature type="transmembrane region" description="Helical" evidence="8">
    <location>
        <begin position="335"/>
        <end position="355"/>
    </location>
</feature>
<evidence type="ECO:0000256" key="4">
    <source>
        <dbReference type="ARBA" id="ARBA00022679"/>
    </source>
</evidence>
<keyword evidence="5 10" id="KW-0418">Kinase</keyword>
<dbReference type="InterPro" id="IPR013587">
    <property type="entry name" value="Nitrate/nitrite_sensing"/>
</dbReference>
<dbReference type="STRING" id="47864.GA0070560_101323"/>
<dbReference type="Gene3D" id="6.10.340.10">
    <property type="match status" value="1"/>
</dbReference>
<dbReference type="GO" id="GO:0004673">
    <property type="term" value="F:protein histidine kinase activity"/>
    <property type="evidence" value="ECO:0007669"/>
    <property type="project" value="UniProtKB-EC"/>
</dbReference>
<name>A0A1C5GLI7_9ACTN</name>
<dbReference type="InterPro" id="IPR050980">
    <property type="entry name" value="2C_sensor_his_kinase"/>
</dbReference>
<evidence type="ECO:0000313" key="11">
    <source>
        <dbReference type="Proteomes" id="UP000199408"/>
    </source>
</evidence>
<feature type="compositionally biased region" description="Basic and acidic residues" evidence="7">
    <location>
        <begin position="1001"/>
        <end position="1015"/>
    </location>
</feature>
<keyword evidence="8" id="KW-1133">Transmembrane helix</keyword>
<evidence type="ECO:0000256" key="7">
    <source>
        <dbReference type="SAM" id="MobiDB-lite"/>
    </source>
</evidence>
<dbReference type="GO" id="GO:0000160">
    <property type="term" value="P:phosphorelay signal transduction system"/>
    <property type="evidence" value="ECO:0007669"/>
    <property type="project" value="UniProtKB-KW"/>
</dbReference>